<dbReference type="EMBL" id="ML769783">
    <property type="protein sequence ID" value="KAE9387739.1"/>
    <property type="molecule type" value="Genomic_DNA"/>
</dbReference>
<gene>
    <name evidence="1" type="ORF">BT96DRAFT_475490</name>
</gene>
<organism evidence="1 2">
    <name type="scientific">Gymnopus androsaceus JB14</name>
    <dbReference type="NCBI Taxonomy" id="1447944"/>
    <lineage>
        <taxon>Eukaryota</taxon>
        <taxon>Fungi</taxon>
        <taxon>Dikarya</taxon>
        <taxon>Basidiomycota</taxon>
        <taxon>Agaricomycotina</taxon>
        <taxon>Agaricomycetes</taxon>
        <taxon>Agaricomycetidae</taxon>
        <taxon>Agaricales</taxon>
        <taxon>Marasmiineae</taxon>
        <taxon>Omphalotaceae</taxon>
        <taxon>Gymnopus</taxon>
    </lineage>
</organism>
<proteinExistence type="predicted"/>
<dbReference type="Proteomes" id="UP000799118">
    <property type="component" value="Unassembled WGS sequence"/>
</dbReference>
<evidence type="ECO:0000313" key="1">
    <source>
        <dbReference type="EMBL" id="KAE9387739.1"/>
    </source>
</evidence>
<sequence length="59" mass="6336">MSSRKWMKGQILSRVCNGTGAPLGGETVTLLGAYSDTDPGILIDVRVLFLLLIGFRALI</sequence>
<dbReference type="OrthoDB" id="4849160at2759"/>
<accession>A0A6A4GPM4</accession>
<name>A0A6A4GPM4_9AGAR</name>
<reference evidence="1" key="1">
    <citation type="journal article" date="2019" name="Environ. Microbiol.">
        <title>Fungal ecological strategies reflected in gene transcription - a case study of two litter decomposers.</title>
        <authorList>
            <person name="Barbi F."/>
            <person name="Kohler A."/>
            <person name="Barry K."/>
            <person name="Baskaran P."/>
            <person name="Daum C."/>
            <person name="Fauchery L."/>
            <person name="Ihrmark K."/>
            <person name="Kuo A."/>
            <person name="LaButti K."/>
            <person name="Lipzen A."/>
            <person name="Morin E."/>
            <person name="Grigoriev I.V."/>
            <person name="Henrissat B."/>
            <person name="Lindahl B."/>
            <person name="Martin F."/>
        </authorList>
    </citation>
    <scope>NUCLEOTIDE SEQUENCE</scope>
    <source>
        <strain evidence="1">JB14</strain>
    </source>
</reference>
<evidence type="ECO:0000313" key="2">
    <source>
        <dbReference type="Proteomes" id="UP000799118"/>
    </source>
</evidence>
<protein>
    <submittedName>
        <fullName evidence="1">Uncharacterized protein</fullName>
    </submittedName>
</protein>
<keyword evidence="2" id="KW-1185">Reference proteome</keyword>
<dbReference type="AlphaFoldDB" id="A0A6A4GPM4"/>